<feature type="signal peptide" evidence="1">
    <location>
        <begin position="1"/>
        <end position="20"/>
    </location>
</feature>
<sequence length="235" mass="26269">MRLNLWQLSAVLCAVGTTTASPLRYFDQTILSLGEETLTRLSPAKTSIQFGDIDLTEKPVKPLDHHFPLDFLRMNVMNTSLAVEQGVISENDTDCAVRGTNTIVTVPNKYNSPSRMTFDSEVPVDYNVSQFFNFKGLTMKPVGPLQPFTVAEVHAWRIANGTALKVYNVFAVWGGKGHANPIVGDFPKFFPGWGEDVNVVEISAYTQERKPWELCIGRIEFELHENADDETLTLN</sequence>
<keyword evidence="1" id="KW-0732">Signal</keyword>
<dbReference type="RefSeq" id="XP_033660044.1">
    <property type="nucleotide sequence ID" value="XM_033809920.1"/>
</dbReference>
<accession>A0A6A6BWT3</accession>
<evidence type="ECO:0000313" key="3">
    <source>
        <dbReference type="Proteomes" id="UP000799537"/>
    </source>
</evidence>
<dbReference type="Proteomes" id="UP000799537">
    <property type="component" value="Unassembled WGS sequence"/>
</dbReference>
<keyword evidence="3" id="KW-1185">Reference proteome</keyword>
<reference evidence="2" key="1">
    <citation type="journal article" date="2020" name="Stud. Mycol.">
        <title>101 Dothideomycetes genomes: a test case for predicting lifestyles and emergence of pathogens.</title>
        <authorList>
            <person name="Haridas S."/>
            <person name="Albert R."/>
            <person name="Binder M."/>
            <person name="Bloem J."/>
            <person name="Labutti K."/>
            <person name="Salamov A."/>
            <person name="Andreopoulos B."/>
            <person name="Baker S."/>
            <person name="Barry K."/>
            <person name="Bills G."/>
            <person name="Bluhm B."/>
            <person name="Cannon C."/>
            <person name="Castanera R."/>
            <person name="Culley D."/>
            <person name="Daum C."/>
            <person name="Ezra D."/>
            <person name="Gonzalez J."/>
            <person name="Henrissat B."/>
            <person name="Kuo A."/>
            <person name="Liang C."/>
            <person name="Lipzen A."/>
            <person name="Lutzoni F."/>
            <person name="Magnuson J."/>
            <person name="Mondo S."/>
            <person name="Nolan M."/>
            <person name="Ohm R."/>
            <person name="Pangilinan J."/>
            <person name="Park H.-J."/>
            <person name="Ramirez L."/>
            <person name="Alfaro M."/>
            <person name="Sun H."/>
            <person name="Tritt A."/>
            <person name="Yoshinaga Y."/>
            <person name="Zwiers L.-H."/>
            <person name="Turgeon B."/>
            <person name="Goodwin S."/>
            <person name="Spatafora J."/>
            <person name="Crous P."/>
            <person name="Grigoriev I."/>
        </authorList>
    </citation>
    <scope>NUCLEOTIDE SEQUENCE</scope>
    <source>
        <strain evidence="2">ATCC 36951</strain>
    </source>
</reference>
<gene>
    <name evidence="2" type="ORF">M409DRAFT_30439</name>
</gene>
<feature type="chain" id="PRO_5025504686" evidence="1">
    <location>
        <begin position="21"/>
        <end position="235"/>
    </location>
</feature>
<name>A0A6A6BWT3_ZASCE</name>
<dbReference type="AlphaFoldDB" id="A0A6A6BWT3"/>
<proteinExistence type="predicted"/>
<dbReference type="OrthoDB" id="4153234at2759"/>
<organism evidence="2 3">
    <name type="scientific">Zasmidium cellare ATCC 36951</name>
    <dbReference type="NCBI Taxonomy" id="1080233"/>
    <lineage>
        <taxon>Eukaryota</taxon>
        <taxon>Fungi</taxon>
        <taxon>Dikarya</taxon>
        <taxon>Ascomycota</taxon>
        <taxon>Pezizomycotina</taxon>
        <taxon>Dothideomycetes</taxon>
        <taxon>Dothideomycetidae</taxon>
        <taxon>Mycosphaerellales</taxon>
        <taxon>Mycosphaerellaceae</taxon>
        <taxon>Zasmidium</taxon>
    </lineage>
</organism>
<dbReference type="GeneID" id="54563192"/>
<protein>
    <submittedName>
        <fullName evidence="2">Uncharacterized protein</fullName>
    </submittedName>
</protein>
<evidence type="ECO:0000313" key="2">
    <source>
        <dbReference type="EMBL" id="KAF2159155.1"/>
    </source>
</evidence>
<evidence type="ECO:0000256" key="1">
    <source>
        <dbReference type="SAM" id="SignalP"/>
    </source>
</evidence>
<dbReference type="EMBL" id="ML993642">
    <property type="protein sequence ID" value="KAF2159155.1"/>
    <property type="molecule type" value="Genomic_DNA"/>
</dbReference>